<comment type="caution">
    <text evidence="2">The sequence shown here is derived from an EMBL/GenBank/DDBJ whole genome shotgun (WGS) entry which is preliminary data.</text>
</comment>
<dbReference type="Proteomes" id="UP001557470">
    <property type="component" value="Unassembled WGS sequence"/>
</dbReference>
<proteinExistence type="predicted"/>
<feature type="compositionally biased region" description="Basic and acidic residues" evidence="1">
    <location>
        <begin position="8"/>
        <end position="24"/>
    </location>
</feature>
<dbReference type="PANTHER" id="PTHR14694:SF1">
    <property type="entry name" value="CALCIUM-RESPONSIVE TRANSCRIPTION FACTOR"/>
    <property type="match status" value="1"/>
</dbReference>
<name>A0ABD0WZ31_UMBPY</name>
<dbReference type="PANTHER" id="PTHR14694">
    <property type="entry name" value="CALCIUM-RESPONSIVE TRANSCRIPTION FACTOR"/>
    <property type="match status" value="1"/>
</dbReference>
<feature type="compositionally biased region" description="Polar residues" evidence="1">
    <location>
        <begin position="55"/>
        <end position="66"/>
    </location>
</feature>
<feature type="region of interest" description="Disordered" evidence="1">
    <location>
        <begin position="1"/>
        <end position="66"/>
    </location>
</feature>
<evidence type="ECO:0000313" key="2">
    <source>
        <dbReference type="EMBL" id="KAL0985666.1"/>
    </source>
</evidence>
<dbReference type="InterPro" id="IPR029309">
    <property type="entry name" value="CaRF"/>
</dbReference>
<dbReference type="Pfam" id="PF15299">
    <property type="entry name" value="ALS2CR8"/>
    <property type="match status" value="1"/>
</dbReference>
<evidence type="ECO:0000256" key="1">
    <source>
        <dbReference type="SAM" id="MobiDB-lite"/>
    </source>
</evidence>
<reference evidence="2 3" key="1">
    <citation type="submission" date="2024-06" db="EMBL/GenBank/DDBJ databases">
        <authorList>
            <person name="Pan Q."/>
            <person name="Wen M."/>
            <person name="Jouanno E."/>
            <person name="Zahm M."/>
            <person name="Klopp C."/>
            <person name="Cabau C."/>
            <person name="Louis A."/>
            <person name="Berthelot C."/>
            <person name="Parey E."/>
            <person name="Roest Crollius H."/>
            <person name="Montfort J."/>
            <person name="Robinson-Rechavi M."/>
            <person name="Bouchez O."/>
            <person name="Lampietro C."/>
            <person name="Lopez Roques C."/>
            <person name="Donnadieu C."/>
            <person name="Postlethwait J."/>
            <person name="Bobe J."/>
            <person name="Verreycken H."/>
            <person name="Guiguen Y."/>
        </authorList>
    </citation>
    <scope>NUCLEOTIDE SEQUENCE [LARGE SCALE GENOMIC DNA]</scope>
    <source>
        <strain evidence="2">Up_M1</strain>
        <tissue evidence="2">Testis</tissue>
    </source>
</reference>
<dbReference type="EMBL" id="JAGEUA010000004">
    <property type="protein sequence ID" value="KAL0985666.1"/>
    <property type="molecule type" value="Genomic_DNA"/>
</dbReference>
<organism evidence="2 3">
    <name type="scientific">Umbra pygmaea</name>
    <name type="common">Eastern mudminnow</name>
    <dbReference type="NCBI Taxonomy" id="75934"/>
    <lineage>
        <taxon>Eukaryota</taxon>
        <taxon>Metazoa</taxon>
        <taxon>Chordata</taxon>
        <taxon>Craniata</taxon>
        <taxon>Vertebrata</taxon>
        <taxon>Euteleostomi</taxon>
        <taxon>Actinopterygii</taxon>
        <taxon>Neopterygii</taxon>
        <taxon>Teleostei</taxon>
        <taxon>Protacanthopterygii</taxon>
        <taxon>Esociformes</taxon>
        <taxon>Umbridae</taxon>
        <taxon>Umbra</taxon>
    </lineage>
</organism>
<evidence type="ECO:0008006" key="4">
    <source>
        <dbReference type="Google" id="ProtNLM"/>
    </source>
</evidence>
<keyword evidence="3" id="KW-1185">Reference proteome</keyword>
<accession>A0ABD0WZ31</accession>
<gene>
    <name evidence="2" type="ORF">UPYG_G00160230</name>
</gene>
<evidence type="ECO:0000313" key="3">
    <source>
        <dbReference type="Proteomes" id="UP001557470"/>
    </source>
</evidence>
<dbReference type="AlphaFoldDB" id="A0ABD0WZ31"/>
<protein>
    <recommendedName>
        <fullName evidence="4">Calcium-responsive transcription factor</fullName>
    </recommendedName>
</protein>
<sequence>MRFCSRTRRAEVRAKTREMEERVPGGRMEVMLDSEPRSLGTTEEDAVKHADPQGLPSNTQTPLSVTKTTQTRCEFALEEETVSQMQSQIENQSPTLRDSNRLSQTETQMLPQTRAQTLTQTQTEEFLILDQNGQPLRCEHMVIVSGQSESEEVFVIPSAQLEGAQVLLDITEPTGCCGVKTAEEELRTITLTADEAEAQEQSSQGCFTPPLKPLPSNAPNWALRLHNAEKIGDSYRGYCNTETELETILLLHKQQTNTVFGTRQSPSPAKPATRLMWKSQYVPYDGIPFVNAGSRAIVMECEFGPRRKGLQPKRTAEQTICHCIDYKATCPARIYIKKVRKFPQYRVPTDPNVDKKVVRQEQEKAFFNLRKTLWDVGGVLRYYMQLPTQNAHLYHDIAPTLPPPPPELLCPSLEVKQQEEEEEEECVFEGGAEEDGGSVPSRLHPQVADKIRELVEQGHDQVYQVRKQLRRFVEREMFKTEEVPERHNLCYFPTVNDIKNHIHEAQKTVQQNMLVSDAQWGAVGQPIMTQTVTLSLTPASAEGSLQRVGVLEGSDTFSPEAVQLFSSLTSLQPKVVAHLQGIQIPVGVCSSDPAQSPATSPDSLALPTPSCLGSLTVSPTLGKAMGTGHVVSVSSLGDGQLVSISSLGDGQLVNTSSLEVESSGTHNIVLENGQVIPVQVLDPATIALTNPDVAKQDDVKQKEDITVQPRD</sequence>